<dbReference type="AlphaFoldDB" id="A0A4Q8BED5"/>
<keyword evidence="3" id="KW-1185">Reference proteome</keyword>
<gene>
    <name evidence="2" type="ORF">EV384_4033</name>
</gene>
<dbReference type="Proteomes" id="UP000294114">
    <property type="component" value="Unassembled WGS sequence"/>
</dbReference>
<evidence type="ECO:0000313" key="3">
    <source>
        <dbReference type="Proteomes" id="UP000294114"/>
    </source>
</evidence>
<evidence type="ECO:0000313" key="2">
    <source>
        <dbReference type="EMBL" id="RZU75489.1"/>
    </source>
</evidence>
<sequence>MRRWNERCGMSQENHGHASRSVELSREDNGCFVTARWHADGGSAEISGPDEVVIRVADDAAPDGRGRGVTSAVLHRIARQVDDMVAEFHELPSVGGYQVMVRRYIEGRLAELAQARGVTAEGFESDLLAVFDDLAGRGHADPLGVLATATGRSREALNQLLDVARQRNDHQGHPA</sequence>
<proteinExistence type="predicted"/>
<dbReference type="EMBL" id="SHLD01000001">
    <property type="protein sequence ID" value="RZU75489.1"/>
    <property type="molecule type" value="Genomic_DNA"/>
</dbReference>
<protein>
    <submittedName>
        <fullName evidence="2">Uncharacterized protein</fullName>
    </submittedName>
</protein>
<comment type="caution">
    <text evidence="2">The sequence shown here is derived from an EMBL/GenBank/DDBJ whole genome shotgun (WGS) entry which is preliminary data.</text>
</comment>
<accession>A0A4Q8BED5</accession>
<organism evidence="2 3">
    <name type="scientific">Micromonospora kangleipakensis</name>
    <dbReference type="NCBI Taxonomy" id="1077942"/>
    <lineage>
        <taxon>Bacteria</taxon>
        <taxon>Bacillati</taxon>
        <taxon>Actinomycetota</taxon>
        <taxon>Actinomycetes</taxon>
        <taxon>Micromonosporales</taxon>
        <taxon>Micromonosporaceae</taxon>
        <taxon>Micromonospora</taxon>
    </lineage>
</organism>
<evidence type="ECO:0000256" key="1">
    <source>
        <dbReference type="SAM" id="MobiDB-lite"/>
    </source>
</evidence>
<reference evidence="2 3" key="1">
    <citation type="submission" date="2019-02" db="EMBL/GenBank/DDBJ databases">
        <title>Sequencing the genomes of 1000 actinobacteria strains.</title>
        <authorList>
            <person name="Klenk H.-P."/>
        </authorList>
    </citation>
    <scope>NUCLEOTIDE SEQUENCE [LARGE SCALE GENOMIC DNA]</scope>
    <source>
        <strain evidence="2 3">DSM 45612</strain>
    </source>
</reference>
<name>A0A4Q8BED5_9ACTN</name>
<feature type="region of interest" description="Disordered" evidence="1">
    <location>
        <begin position="1"/>
        <end position="21"/>
    </location>
</feature>